<dbReference type="Pfam" id="PF00534">
    <property type="entry name" value="Glycos_transf_1"/>
    <property type="match status" value="1"/>
</dbReference>
<evidence type="ECO:0000313" key="5">
    <source>
        <dbReference type="EMBL" id="RCV51114.1"/>
    </source>
</evidence>
<evidence type="ECO:0000313" key="6">
    <source>
        <dbReference type="Proteomes" id="UP000253318"/>
    </source>
</evidence>
<evidence type="ECO:0000259" key="3">
    <source>
        <dbReference type="Pfam" id="PF00534"/>
    </source>
</evidence>
<dbReference type="OrthoDB" id="9802525at2"/>
<evidence type="ECO:0000256" key="2">
    <source>
        <dbReference type="ARBA" id="ARBA00022679"/>
    </source>
</evidence>
<dbReference type="GO" id="GO:0016758">
    <property type="term" value="F:hexosyltransferase activity"/>
    <property type="evidence" value="ECO:0007669"/>
    <property type="project" value="TreeGrafter"/>
</dbReference>
<dbReference type="RefSeq" id="WP_147280527.1">
    <property type="nucleotide sequence ID" value="NZ_QEIN01000261.1"/>
</dbReference>
<name>A0A368SZM1_9ACTN</name>
<keyword evidence="6" id="KW-1185">Reference proteome</keyword>
<dbReference type="EMBL" id="QEIN01000261">
    <property type="protein sequence ID" value="RCV51114.1"/>
    <property type="molecule type" value="Genomic_DNA"/>
</dbReference>
<dbReference type="AlphaFoldDB" id="A0A368SZM1"/>
<dbReference type="InterPro" id="IPR050194">
    <property type="entry name" value="Glycosyltransferase_grp1"/>
</dbReference>
<keyword evidence="1" id="KW-0328">Glycosyltransferase</keyword>
<dbReference type="Gene3D" id="3.40.50.2000">
    <property type="entry name" value="Glycogen Phosphorylase B"/>
    <property type="match status" value="2"/>
</dbReference>
<accession>A0A368SZM1</accession>
<protein>
    <submittedName>
        <fullName evidence="5">Glycosyl transferase</fullName>
    </submittedName>
</protein>
<feature type="domain" description="Glycosyl transferase family 1" evidence="3">
    <location>
        <begin position="199"/>
        <end position="348"/>
    </location>
</feature>
<dbReference type="PANTHER" id="PTHR45947:SF3">
    <property type="entry name" value="SULFOQUINOVOSYL TRANSFERASE SQD2"/>
    <property type="match status" value="1"/>
</dbReference>
<dbReference type="PANTHER" id="PTHR45947">
    <property type="entry name" value="SULFOQUINOVOSYL TRANSFERASE SQD2"/>
    <property type="match status" value="1"/>
</dbReference>
<evidence type="ECO:0000259" key="4">
    <source>
        <dbReference type="Pfam" id="PF13439"/>
    </source>
</evidence>
<proteinExistence type="predicted"/>
<evidence type="ECO:0000256" key="1">
    <source>
        <dbReference type="ARBA" id="ARBA00022676"/>
    </source>
</evidence>
<sequence length="395" mass="41740">PVPLPTPPLRVALVAESFLPQVNGVSNSVCRVAEHLAERGHRAVILAPGTGPTSYAGFPVLRLPSVPLPGYRTFPVGVPAPRLVSALLRGFAPDVVHLASPALLGHAAVVAAQRWAWPTVAAFQTDLAGFARRHGIPRTDLIWSYLQRLHAAVDRTLAPSSATLRDLADRGFPRLGLWPRGVDGERFHPRHRDPELRRRLAPGGELLVGYVGRLSKEKRVDLLAHVAGLPGVRLVVVGDGPERGRLERALPGARFLGLLTGAELSRAYAALDVFVHTGADETFCQAVQEALASGVPVVAPAAGGPLDLVAPGRNGLLFPADAADGPREAVRRLAEEVELRRRLAAAARGSVRERTWESVNDLLLGHYQAVIAGGAAQPAGVPVNALRAAGPPPAA</sequence>
<feature type="domain" description="Glycosyltransferase subfamily 4-like N-terminal" evidence="4">
    <location>
        <begin position="22"/>
        <end position="186"/>
    </location>
</feature>
<dbReference type="Proteomes" id="UP000253318">
    <property type="component" value="Unassembled WGS sequence"/>
</dbReference>
<gene>
    <name evidence="5" type="ORF">DEF24_23535</name>
</gene>
<dbReference type="GO" id="GO:1901137">
    <property type="term" value="P:carbohydrate derivative biosynthetic process"/>
    <property type="evidence" value="ECO:0007669"/>
    <property type="project" value="UniProtKB-ARBA"/>
</dbReference>
<organism evidence="5 6">
    <name type="scientific">Marinitenerispora sediminis</name>
    <dbReference type="NCBI Taxonomy" id="1931232"/>
    <lineage>
        <taxon>Bacteria</taxon>
        <taxon>Bacillati</taxon>
        <taxon>Actinomycetota</taxon>
        <taxon>Actinomycetes</taxon>
        <taxon>Streptosporangiales</taxon>
        <taxon>Nocardiopsidaceae</taxon>
        <taxon>Marinitenerispora</taxon>
    </lineage>
</organism>
<comment type="caution">
    <text evidence="5">The sequence shown here is derived from an EMBL/GenBank/DDBJ whole genome shotgun (WGS) entry which is preliminary data.</text>
</comment>
<keyword evidence="2 5" id="KW-0808">Transferase</keyword>
<dbReference type="InterPro" id="IPR001296">
    <property type="entry name" value="Glyco_trans_1"/>
</dbReference>
<reference evidence="5 6" key="1">
    <citation type="submission" date="2018-04" db="EMBL/GenBank/DDBJ databases">
        <title>Novel actinobacteria from marine sediment.</title>
        <authorList>
            <person name="Ng Z.Y."/>
            <person name="Tan G.Y.A."/>
        </authorList>
    </citation>
    <scope>NUCLEOTIDE SEQUENCE [LARGE SCALE GENOMIC DNA]</scope>
    <source>
        <strain evidence="5 6">TPS81</strain>
    </source>
</reference>
<dbReference type="Pfam" id="PF13439">
    <property type="entry name" value="Glyco_transf_4"/>
    <property type="match status" value="1"/>
</dbReference>
<dbReference type="SUPFAM" id="SSF53756">
    <property type="entry name" value="UDP-Glycosyltransferase/glycogen phosphorylase"/>
    <property type="match status" value="1"/>
</dbReference>
<dbReference type="CDD" id="cd03814">
    <property type="entry name" value="GT4-like"/>
    <property type="match status" value="1"/>
</dbReference>
<dbReference type="InterPro" id="IPR028098">
    <property type="entry name" value="Glyco_trans_4-like_N"/>
</dbReference>
<feature type="non-terminal residue" evidence="5">
    <location>
        <position position="1"/>
    </location>
</feature>